<dbReference type="PROSITE" id="PS00012">
    <property type="entry name" value="PHOSPHOPANTETHEINE"/>
    <property type="match status" value="3"/>
</dbReference>
<dbReference type="GO" id="GO:0072330">
    <property type="term" value="P:monocarboxylic acid biosynthetic process"/>
    <property type="evidence" value="ECO:0007669"/>
    <property type="project" value="UniProtKB-ARBA"/>
</dbReference>
<dbReference type="CDD" id="cd19540">
    <property type="entry name" value="LCL_NRPS-like"/>
    <property type="match status" value="4"/>
</dbReference>
<dbReference type="InterPro" id="IPR006162">
    <property type="entry name" value="Ppantetheine_attach_site"/>
</dbReference>
<evidence type="ECO:0000259" key="4">
    <source>
        <dbReference type="PROSITE" id="PS50075"/>
    </source>
</evidence>
<dbReference type="PROSITE" id="PS50075">
    <property type="entry name" value="CARRIER"/>
    <property type="match status" value="5"/>
</dbReference>
<dbReference type="InterPro" id="IPR029058">
    <property type="entry name" value="AB_hydrolase_fold"/>
</dbReference>
<dbReference type="GO" id="GO:0044550">
    <property type="term" value="P:secondary metabolite biosynthetic process"/>
    <property type="evidence" value="ECO:0007669"/>
    <property type="project" value="TreeGrafter"/>
</dbReference>
<evidence type="ECO:0000256" key="3">
    <source>
        <dbReference type="ARBA" id="ARBA00022553"/>
    </source>
</evidence>
<dbReference type="InterPro" id="IPR000873">
    <property type="entry name" value="AMP-dep_synth/lig_dom"/>
</dbReference>
<dbReference type="RefSeq" id="WP_075136268.1">
    <property type="nucleotide sequence ID" value="NZ_MSIF01000018.1"/>
</dbReference>
<dbReference type="Gene3D" id="3.30.559.30">
    <property type="entry name" value="Nonribosomal peptide synthetase, condensation domain"/>
    <property type="match status" value="4"/>
</dbReference>
<dbReference type="PROSITE" id="PS00455">
    <property type="entry name" value="AMP_BINDING"/>
    <property type="match status" value="5"/>
</dbReference>
<dbReference type="InterPro" id="IPR010071">
    <property type="entry name" value="AA_adenyl_dom"/>
</dbReference>
<keyword evidence="2" id="KW-0596">Phosphopantetheine</keyword>
<reference evidence="5 6" key="1">
    <citation type="submission" date="2016-12" db="EMBL/GenBank/DDBJ databases">
        <title>The draft genome sequence of Actinophytocola xinjiangensis.</title>
        <authorList>
            <person name="Wang W."/>
            <person name="Yuan L."/>
        </authorList>
    </citation>
    <scope>NUCLEOTIDE SEQUENCE [LARGE SCALE GENOMIC DNA]</scope>
    <source>
        <strain evidence="5 6">CGMCC 4.4663</strain>
    </source>
</reference>
<comment type="cofactor">
    <cofactor evidence="1">
        <name>pantetheine 4'-phosphate</name>
        <dbReference type="ChEBI" id="CHEBI:47942"/>
    </cofactor>
</comment>
<dbReference type="InterPro" id="IPR036736">
    <property type="entry name" value="ACP-like_sf"/>
</dbReference>
<dbReference type="Gene3D" id="2.30.38.10">
    <property type="entry name" value="Luciferase, Domain 3"/>
    <property type="match status" value="3"/>
</dbReference>
<dbReference type="Gene3D" id="1.10.1200.10">
    <property type="entry name" value="ACP-like"/>
    <property type="match status" value="4"/>
</dbReference>
<dbReference type="Pfam" id="PF00501">
    <property type="entry name" value="AMP-binding"/>
    <property type="match status" value="5"/>
</dbReference>
<dbReference type="GO" id="GO:0005829">
    <property type="term" value="C:cytosol"/>
    <property type="evidence" value="ECO:0007669"/>
    <property type="project" value="TreeGrafter"/>
</dbReference>
<dbReference type="CDD" id="cd12117">
    <property type="entry name" value="A_NRPS_Srf_like"/>
    <property type="match status" value="5"/>
</dbReference>
<evidence type="ECO:0000313" key="6">
    <source>
        <dbReference type="Proteomes" id="UP000185696"/>
    </source>
</evidence>
<dbReference type="Pfam" id="PF13193">
    <property type="entry name" value="AMP-binding_C"/>
    <property type="match status" value="5"/>
</dbReference>
<evidence type="ECO:0000256" key="2">
    <source>
        <dbReference type="ARBA" id="ARBA00022450"/>
    </source>
</evidence>
<name>A0A7Z0WI26_9PSEU</name>
<dbReference type="Gene3D" id="3.40.50.1820">
    <property type="entry name" value="alpha/beta hydrolase"/>
    <property type="match status" value="1"/>
</dbReference>
<feature type="domain" description="Carrier" evidence="4">
    <location>
        <begin position="503"/>
        <end position="578"/>
    </location>
</feature>
<dbReference type="Gene3D" id="3.30.559.10">
    <property type="entry name" value="Chloramphenicol acetyltransferase-like domain"/>
    <property type="match status" value="4"/>
</dbReference>
<dbReference type="Gene3D" id="3.30.300.30">
    <property type="match status" value="5"/>
</dbReference>
<dbReference type="FunFam" id="2.30.38.10:FF:000001">
    <property type="entry name" value="Non-ribosomal peptide synthetase PvdI"/>
    <property type="match status" value="1"/>
</dbReference>
<keyword evidence="3" id="KW-0597">Phosphoprotein</keyword>
<gene>
    <name evidence="5" type="ORF">BLA60_29345</name>
</gene>
<dbReference type="SUPFAM" id="SSF47336">
    <property type="entry name" value="ACP-like"/>
    <property type="match status" value="5"/>
</dbReference>
<dbReference type="SUPFAM" id="SSF56801">
    <property type="entry name" value="Acetyl-CoA synthetase-like"/>
    <property type="match status" value="5"/>
</dbReference>
<sequence>MNEQSTVTGGVHDVFASVALAAPAATALVTEDGTVGYGELDGRANGLAHALAGHGVAPGAVVGICLPRGADLVVAVLAVLKAGAAYTMLDPRFPASRLAAVCARAGVRVVITGTVIDGCTALAPVAGVADAPPPVAVGPDDLACVMFTSGSTGTPKGVAAPHRALTATLLGQSYVDFAAADVWLQCSPVSWDAFALELFGPLLSGAVCVLQPGETPEPAVIARLLTEHRVTTLHVSSGLLNLLVDEYPQALAGVRELMTGGEAPSREHVAALLDRYPGLRLVNGYSPVENTIFTLCHRITAADTALPAIPVGLPLAGKDVHLLDSDLRPVPDGTVGEIHMAGPGLADGYVGQPGLTAERFVANPFRPGTRMYRTGDLGVRRDGVLTLHGRADDQLKIRGFRVEPAEVQAALTTHPQVRQAAVTVWEPRPGDRRLVAYAVTSPVTSAVTSADGEQLRAHVAQRLPEHLVPSVVVVLDALPLTPTGKLDRAALPEPRLAAGRGGGARTDHEAVLCGLFAELLGMPEIGVDDDFLALGGHSLLVATLISRTRAALGVELRIADVFATRTPATIAGLVASAGAARPAPVAGPRPELVPLSSAQARIWFSDQVEGGATYTIPITVRFGAGADLDRAALRAALGDVVGRHEALRTVFPVVDGTPVQRVVDTAPVWHEHDTAADLTGLASAPFDLATETPLRAHLAGDTLLLVLHHIAGDGWSTTPLLRDLAAAYRARTGGHAPGWPELPVQYADYALWERSTGDLAAHETYWREALAGIPGECTAPTDRPRPAVRSAQGDTVPLTVDPDLYRALLDVARRTGTTLFMVLHAAVAALLTRLGAGTDVVIGTPVAGRTDESLDDLVGLFVNTLALRTDTSGDPTFADLLARVLAGDLAAYDHQDLPFDRLVELVNPDRSLARHPLFQVMLVLQNTPPATPDFGLAAEHRVVDLDVAKFDLTLDLAEHDGMLAGRLAYATDLFDRDTALRFAEGLRRVLAAMTDLDTRLGAADLLDEDERGRLAAWSVGPELAPVTRRLHDLAATDALAVVSGAERVTYAELVARANQLANELRARGVRQGDVVGVLLDRDVSLVVAVLGTLTAGAAYAVLDPRFPAERLETVAAAAGMRHVIAAEGTALGSAAVVAPAAPHRPATAPRVAVSPADAACVMFTSGSTGRPKGVVTSHAALVGTLTGQSYVDFGPGEVWLQCSPVSWDAFALELFGPLLSGATCVLQPGHVTDPAVIAGLVRDERVTTLHVSASLLNHLVDEHPDTFAGVRQVMTGGEAASVPHVRALLDRHPDLRLVNGYSPVENTIFTLCHRITRADTDRATVPVGRPIPGKRAYVLDANLAPVPVGVPGEVYMSGALADGYLGQPGLTAQRFVADPFRPGRRMYRTGDLVRRRADGVLDHLGRVDDQVKVRGFRVEPGEVLAVLLTHERVRHGAVVVRDQRLVAYLVADAEIGELRDHVARVLPEHLRPSAYVLLDALPLTPNGKLDRAALPEPSVTGTRRQAPRTARERLLCGLVAEVLDLPADSVGLDDGFFALGGHSLLAARLAGRIRTVLGVDTGVRNVFTAATLHDLARTLDTAGAARPPLTASPRPPVLPLSPTQAGLWFLHQLDGPSATYNIPVVWRLRGALDVAALRASVADVVARHEILRTTFPVVDGDPCQRVGTDVPDVRVLDDADPVALAREPFDLATEPPLRTTLVRAGEDHLLVLLLHHIAGDGWSLRPLLADLAAAYAARLAGDSPEWTPLPVQYADHALWQHRVLDEVSDDQYEHWRTTLAGAPAELALPADRPRPAVPSHRGATVPVVVTPQLHRELTEFAAAERVTLFMVLHAAFAALLTRHGAGTDVPVGTPVAGRADAALDELVGYFVNTLVLRTDTSGDPTFGELLGRVRATDLAAYDHQDLPFDRLVERLNPVRSTAHHPLFQVMVALRQDVEDTLPDLPGLSVSTVDAPTGVAKFDLSLLLDERRDGGVTGVLEYATDLFDAATAQALAQRFVRLLTGAVRSPDTPLGRLPVLADDDRATLLGARSGVAVRGCGLPVHAVITEVARRAPDATALVDQAGSLSYGELDGSANRLAHALVADGVRPGSVVGVCLPRGTDLVVAVLAVLKAGAAYTMLDPDFPAARLAEVARQAGVAVVVGQEVDGTRVVPVDAAGPDTAPEVTVGPEDLACVMFTSGSTGRPKGIAAPHRALTATLLGQSYVDFAADDVWLQCSPVSWDAFALELFGPLLHGAVCVLHPGQRPEPSVIADLVAAHGVRTLHVSARLLDHLVDEHPAVFSGLRQVMTGGEAASVPHVARLLADHPGLRLVNGYSPAENMIFTLCRTIDGTDVDRGVVPVGVPVTGKRVFVLDHRLELVAPGVPGELYMAGPGLAHGYTGQAATTAERFVACPFLPGARMYRTGDLVRMRRDGVVEFLGRADDQVKVRGFRVEPAEIADALTAHPDVRQAAVVVRDDRLVAYVVGQTAGAREFLAAWLPDHLVPTAFVALDELPRTANGKLDRAALPEPEWTGAGTAPRTAREEILCELFTEVLGVPGVGVDDGFFALGGHSLLAAKLIGRVRATFGAELGIRDVFATPTVAGLATRLDSSAASRPALVPVDRPERPPLSAAQARLWFAEQQEAATYNVQFAAQVTGPVDTAALRAAVADVTGRHEVLRTVYPEVDGTPHQRVLPEAHAVEVLTPADPAAVIAAEAGHAFDLATQTPLRVRLLTTGDQEHLLLVTLHHIAGDGWSMRPLLTDLATAYAARLAGDSPEWTPLPVQYVDYALWHRGLIDATAKAQLAYWRETLAAAPELVTFPADRPRPASASRRGATLPVSLPTRVAELARSTGTTPFLVLHAALATLLSRHGAGSDIVIGTPVAGRTDPALDDLVGFFVNTLVLRTDTSGDPTFRTLLHRVREADLTAFDHQDVPFEQVVEDLAPRRSPDRHPLFQVMLAVQNAGDSAVDLAGTTCVPRPVPNTVARFDLTLAVAETADGLDGYLEYATDLYDRATMEALLTRLARLLAVVTADPDTPVAAIDLLDPAEHRRLTDDWTGTPAEEATARCVHELIAGHAATTPDAVALVAEDGPVTYAALDTRANRLAHRLADAGVRPGALVAVRLDRGADLVVAVLAVLKAGAGYTMLDPRFPAVRVRAILDATDAVLVVTDTEGTTWLDPGVPAVDVDTLPAGLPTTAPAVSVTPEDTACVMFTSGSTGRPKGVFAPHRAITGTLLGQSYADFGAGQVWLQCAPMAWDAFALELFGPLLHGAVCVLQPGSVPEPGRIAALTVEHGVTTLFLSTSLFNFLLDEHPAMFAGVRQVMTGGEAVSPTHLARLRHAYPAMRVVHAYGPVEHMIFTSCHDVRGEDTGGTTVPIGRSLAGKRSYVLDARLTPVPAGVPGELYVAGTGSAHGYLGEPALTSERFVASPFEPGVRLYRTGDLVRWLADGTLEFLGRADDQVKIRGFRIEPGEVRAALAAHPSVRRCAVTVREDTPGDRRLVAYVVPEPGLTPAALRAHASERLPDHLRPSAYVLLDALPLNPNGKLDHAALPAPERETVTATAPRTAREEILCGIFAEVLDVDEVGVDSGFFDLGGHSLLAARLVGRVRTALGVAAGVADLFAAPTVRELAARLGGAHTRPPLVPVERTGEVPLSPAQSRLWFLDQLRGPDSAYVVAHALRLRGGLDVGALTDALTDVVGRHEALRTTFPAVDGVPHQVIRPAGQVRLTVPVIPVSDVDTAVAGAARYAFDLTAELPVRATLLRVAEADHVLVLVVHHIAADGWSMGPLLSDLATAYTARLAGDSPEWTPLPVQYADYALWQRDLLASVAPAQLAHWRDALAGLPEAVPLAVDHPRGGTGRGEVVPVAVPAEVRDALVGLARRTGTTLFMVVQAAFATLLTRHGAGTDVPLGAPVAGRADAALDDLVGFFVNTLVLRTDTSGDPTFTDLLARVRAADLAAFDHQDVPFEHLVEALNPARAGDRSPLFQHMVVLQNNAESAFTLPGLDVAVTPVETGAAKFDLVLGVSESGEGITGGLEYAAERFDRATAEALVTRFGRILAAVAADPDVRIGALDLLDEDEHRLLTAATPAAPETVACVHEVVAATAAATPDAVALVADGVPVTYGELDARANRLAHHLVAGGVRPGSLVAIRLERDADLVVALLAVLKTGAGYTMLDPRFPKARVRAILVATRARLLTDVAVPPGLPDTAPAVAVTPGDIACVMFTSGSTGVPKGVATPHGALTATLLGQSYVDFSPDDVWLQCSPVPWDAFALELFGPLLTGATCVLQPGHVTDPAVIADLVRQQRVTTLHVSASLLNHLVDEYPDTFTGVRQVMTGGEPASVPHVRTLLARHPDLRLVNGYSPVENTIFTLCHRITAADTDLPAIPVGTSIPGTRTYLLDAGLRPVPPGVPAEVYMAGTLAHGYLGQPAQTAQRFVADPFQPGSRMYRTGDLARRRPDGVIDYLGRADDQLKIRGFRVEPAEVATALATCPDVTRCAAVAREDTPGDKRLVGYVVGAPGLTAAALHEHARQVLPEHLRPSAYVLLDALPINANGKLDHAALPAPAHDRPAGRPPATPREQVLCGLFAELLGVPEVGVDDDFFVLGGHSLLVSRLVSRVRAAFGVELSLKSVFETRTVAGLVARLGTAERARPALRRRARPEEAL</sequence>
<dbReference type="InterPro" id="IPR025110">
    <property type="entry name" value="AMP-bd_C"/>
</dbReference>
<dbReference type="InterPro" id="IPR042099">
    <property type="entry name" value="ANL_N_sf"/>
</dbReference>
<dbReference type="Gene3D" id="3.40.50.980">
    <property type="match status" value="6"/>
</dbReference>
<dbReference type="Pfam" id="PF00668">
    <property type="entry name" value="Condensation"/>
    <property type="match status" value="4"/>
</dbReference>
<dbReference type="Gene3D" id="3.40.50.12780">
    <property type="entry name" value="N-terminal domain of ligase-like"/>
    <property type="match status" value="2"/>
</dbReference>
<dbReference type="InterPro" id="IPR045851">
    <property type="entry name" value="AMP-bd_C_sf"/>
</dbReference>
<accession>A0A7Z0WI26</accession>
<dbReference type="NCBIfam" id="TIGR01733">
    <property type="entry name" value="AA-adenyl-dom"/>
    <property type="match status" value="5"/>
</dbReference>
<comment type="caution">
    <text evidence="5">The sequence shown here is derived from an EMBL/GenBank/DDBJ whole genome shotgun (WGS) entry which is preliminary data.</text>
</comment>
<dbReference type="SMART" id="SM00823">
    <property type="entry name" value="PKS_PP"/>
    <property type="match status" value="5"/>
</dbReference>
<dbReference type="GO" id="GO:0031177">
    <property type="term" value="F:phosphopantetheine binding"/>
    <property type="evidence" value="ECO:0007669"/>
    <property type="project" value="InterPro"/>
</dbReference>
<dbReference type="Proteomes" id="UP000185696">
    <property type="component" value="Unassembled WGS sequence"/>
</dbReference>
<keyword evidence="6" id="KW-1185">Reference proteome</keyword>
<feature type="domain" description="Carrier" evidence="4">
    <location>
        <begin position="2519"/>
        <end position="2594"/>
    </location>
</feature>
<dbReference type="InterPro" id="IPR009081">
    <property type="entry name" value="PP-bd_ACP"/>
</dbReference>
<dbReference type="SUPFAM" id="SSF52777">
    <property type="entry name" value="CoA-dependent acyltransferases"/>
    <property type="match status" value="8"/>
</dbReference>
<feature type="domain" description="Carrier" evidence="4">
    <location>
        <begin position="1506"/>
        <end position="1583"/>
    </location>
</feature>
<dbReference type="InterPro" id="IPR020806">
    <property type="entry name" value="PKS_PP-bd"/>
</dbReference>
<feature type="domain" description="Carrier" evidence="4">
    <location>
        <begin position="3547"/>
        <end position="3622"/>
    </location>
</feature>
<dbReference type="PANTHER" id="PTHR45527:SF1">
    <property type="entry name" value="FATTY ACID SYNTHASE"/>
    <property type="match status" value="1"/>
</dbReference>
<dbReference type="PANTHER" id="PTHR45527">
    <property type="entry name" value="NONRIBOSOMAL PEPTIDE SYNTHETASE"/>
    <property type="match status" value="1"/>
</dbReference>
<proteinExistence type="predicted"/>
<feature type="domain" description="Carrier" evidence="4">
    <location>
        <begin position="4560"/>
        <end position="4635"/>
    </location>
</feature>
<dbReference type="GO" id="GO:0043041">
    <property type="term" value="P:amino acid activation for nonribosomal peptide biosynthetic process"/>
    <property type="evidence" value="ECO:0007669"/>
    <property type="project" value="TreeGrafter"/>
</dbReference>
<evidence type="ECO:0000256" key="1">
    <source>
        <dbReference type="ARBA" id="ARBA00001957"/>
    </source>
</evidence>
<dbReference type="GO" id="GO:0008610">
    <property type="term" value="P:lipid biosynthetic process"/>
    <property type="evidence" value="ECO:0007669"/>
    <property type="project" value="UniProtKB-ARBA"/>
</dbReference>
<dbReference type="GO" id="GO:0003824">
    <property type="term" value="F:catalytic activity"/>
    <property type="evidence" value="ECO:0007669"/>
    <property type="project" value="InterPro"/>
</dbReference>
<dbReference type="InterPro" id="IPR020845">
    <property type="entry name" value="AMP-binding_CS"/>
</dbReference>
<organism evidence="5 6">
    <name type="scientific">Actinophytocola xinjiangensis</name>
    <dbReference type="NCBI Taxonomy" id="485602"/>
    <lineage>
        <taxon>Bacteria</taxon>
        <taxon>Bacillati</taxon>
        <taxon>Actinomycetota</taxon>
        <taxon>Actinomycetes</taxon>
        <taxon>Pseudonocardiales</taxon>
        <taxon>Pseudonocardiaceae</taxon>
    </lineage>
</organism>
<dbReference type="NCBIfam" id="NF003417">
    <property type="entry name" value="PRK04813.1"/>
    <property type="match status" value="5"/>
</dbReference>
<evidence type="ECO:0000313" key="5">
    <source>
        <dbReference type="EMBL" id="OLF06967.1"/>
    </source>
</evidence>
<protein>
    <recommendedName>
        <fullName evidence="4">Carrier domain-containing protein</fullName>
    </recommendedName>
</protein>
<dbReference type="InterPro" id="IPR023213">
    <property type="entry name" value="CAT-like_dom_sf"/>
</dbReference>
<dbReference type="EMBL" id="MSIF01000018">
    <property type="protein sequence ID" value="OLF06967.1"/>
    <property type="molecule type" value="Genomic_DNA"/>
</dbReference>
<dbReference type="Pfam" id="PF00550">
    <property type="entry name" value="PP-binding"/>
    <property type="match status" value="5"/>
</dbReference>
<dbReference type="FunFam" id="3.30.300.30:FF:000010">
    <property type="entry name" value="Enterobactin synthetase component F"/>
    <property type="match status" value="2"/>
</dbReference>
<dbReference type="InterPro" id="IPR001242">
    <property type="entry name" value="Condensation_dom"/>
</dbReference>
<dbReference type="FunFam" id="1.10.1200.10:FF:000016">
    <property type="entry name" value="Non-ribosomal peptide synthase"/>
    <property type="match status" value="3"/>
</dbReference>